<dbReference type="Proteomes" id="UP000256686">
    <property type="component" value="Unassembled WGS sequence"/>
</dbReference>
<dbReference type="InterPro" id="IPR005901">
    <property type="entry name" value="GLPGLI"/>
</dbReference>
<dbReference type="EMBL" id="QNVT01000002">
    <property type="protein sequence ID" value="REC63834.1"/>
    <property type="molecule type" value="Genomic_DNA"/>
</dbReference>
<sequence>MKKTLIIFALYAGALYQSQTNRFTYELRYRNDSSQEYITNLMNLDVSPRSVKFYDKSFADYDVKNKENNQSISHYSTRTDQVIERKPESFKNNWYRDFFDYFVVKTNDEMKWQVIPETKEYNGYKLQKATTEFGGRSWIAWFSNEINIKEGPYKFRGLPGLIFMLEDLDQNFVYKLINNEKLSSDYDTQDFVETHYGKQAIPITNEKFNKYIEDIYQNPTRMFSEGIKNGQKSTFKNETIESIEALNSKKEMLQKGIKGRYIYIEKDKQPVF</sequence>
<keyword evidence="2" id="KW-1185">Reference proteome</keyword>
<protein>
    <submittedName>
        <fullName evidence="1">GLPGLI family protein</fullName>
    </submittedName>
</protein>
<proteinExistence type="predicted"/>
<dbReference type="AlphaFoldDB" id="A0A3D9CDM2"/>
<organism evidence="1 2">
    <name type="scientific">Chryseobacterium pennae</name>
    <dbReference type="NCBI Taxonomy" id="2258962"/>
    <lineage>
        <taxon>Bacteria</taxon>
        <taxon>Pseudomonadati</taxon>
        <taxon>Bacteroidota</taxon>
        <taxon>Flavobacteriia</taxon>
        <taxon>Flavobacteriales</taxon>
        <taxon>Weeksellaceae</taxon>
        <taxon>Chryseobacterium group</taxon>
        <taxon>Chryseobacterium</taxon>
    </lineage>
</organism>
<accession>A0A3D9CDM2</accession>
<reference evidence="2" key="1">
    <citation type="submission" date="2018-06" db="EMBL/GenBank/DDBJ databases">
        <authorList>
            <person name="Lum Nde A."/>
            <person name="Hugo C."/>
        </authorList>
    </citation>
    <scope>NUCLEOTIDE SEQUENCE [LARGE SCALE GENOMIC DNA]</scope>
    <source>
        <strain evidence="2">1_F178</strain>
    </source>
</reference>
<gene>
    <name evidence="1" type="ORF">DRF65_03775</name>
</gene>
<dbReference type="Pfam" id="PF09697">
    <property type="entry name" value="Porph_ging"/>
    <property type="match status" value="1"/>
</dbReference>
<evidence type="ECO:0000313" key="1">
    <source>
        <dbReference type="EMBL" id="REC63834.1"/>
    </source>
</evidence>
<dbReference type="NCBIfam" id="TIGR01200">
    <property type="entry name" value="GLPGLI"/>
    <property type="match status" value="1"/>
</dbReference>
<comment type="caution">
    <text evidence="1">The sequence shown here is derived from an EMBL/GenBank/DDBJ whole genome shotgun (WGS) entry which is preliminary data.</text>
</comment>
<evidence type="ECO:0000313" key="2">
    <source>
        <dbReference type="Proteomes" id="UP000256686"/>
    </source>
</evidence>
<name>A0A3D9CDM2_9FLAO</name>
<dbReference type="RefSeq" id="WP_115968910.1">
    <property type="nucleotide sequence ID" value="NZ_QNVT01000002.1"/>
</dbReference>